<dbReference type="InterPro" id="IPR045854">
    <property type="entry name" value="NO2/SO3_Rdtase_4Fe4S_sf"/>
</dbReference>
<accession>A0A089NRC2</accession>
<keyword evidence="6" id="KW-0408">Iron</keyword>
<dbReference type="PANTHER" id="PTHR32439">
    <property type="entry name" value="FERREDOXIN--NITRITE REDUCTASE, CHLOROPLASTIC"/>
    <property type="match status" value="1"/>
</dbReference>
<dbReference type="PANTHER" id="PTHR32439:SF0">
    <property type="entry name" value="FERREDOXIN--NITRITE REDUCTASE, CHLOROPLASTIC"/>
    <property type="match status" value="1"/>
</dbReference>
<dbReference type="KEGG" id="mor:MOC_2721"/>
<organism evidence="10 11">
    <name type="scientific">Methylobacterium oryzae CBMB20</name>
    <dbReference type="NCBI Taxonomy" id="693986"/>
    <lineage>
        <taxon>Bacteria</taxon>
        <taxon>Pseudomonadati</taxon>
        <taxon>Pseudomonadota</taxon>
        <taxon>Alphaproteobacteria</taxon>
        <taxon>Hyphomicrobiales</taxon>
        <taxon>Methylobacteriaceae</taxon>
        <taxon>Methylobacterium</taxon>
    </lineage>
</organism>
<reference evidence="10 11" key="1">
    <citation type="journal article" date="2014" name="PLoS ONE">
        <title>Genome Information of Methylobacterium oryzae, a Plant-Probiotic Methylotroph in the Phyllosphere.</title>
        <authorList>
            <person name="Kwak M.J."/>
            <person name="Jeong H."/>
            <person name="Madhaiyan M."/>
            <person name="Lee Y."/>
            <person name="Sa T.M."/>
            <person name="Oh T.K."/>
            <person name="Kim J.F."/>
        </authorList>
    </citation>
    <scope>NUCLEOTIDE SEQUENCE [LARGE SCALE GENOMIC DNA]</scope>
    <source>
        <strain evidence="10 11">CBMB20</strain>
    </source>
</reference>
<dbReference type="GO" id="GO:0051539">
    <property type="term" value="F:4 iron, 4 sulfur cluster binding"/>
    <property type="evidence" value="ECO:0007669"/>
    <property type="project" value="UniProtKB-KW"/>
</dbReference>
<dbReference type="Gene3D" id="3.30.413.10">
    <property type="entry name" value="Sulfite Reductase Hemoprotein, domain 1"/>
    <property type="match status" value="2"/>
</dbReference>
<evidence type="ECO:0000259" key="8">
    <source>
        <dbReference type="Pfam" id="PF01077"/>
    </source>
</evidence>
<dbReference type="InterPro" id="IPR005117">
    <property type="entry name" value="NiRdtase/SiRdtase_haem-b_fer"/>
</dbReference>
<dbReference type="NCBIfam" id="NF007126">
    <property type="entry name" value="PRK09567.1"/>
    <property type="match status" value="1"/>
</dbReference>
<dbReference type="InterPro" id="IPR036136">
    <property type="entry name" value="Nit/Sulf_reduc_fer-like_dom_sf"/>
</dbReference>
<evidence type="ECO:0000256" key="6">
    <source>
        <dbReference type="ARBA" id="ARBA00023004"/>
    </source>
</evidence>
<dbReference type="HOGENOM" id="CLU_015667_2_3_5"/>
<dbReference type="eggNOG" id="COG0155">
    <property type="taxonomic scope" value="Bacteria"/>
</dbReference>
<proteinExistence type="inferred from homology"/>
<dbReference type="InterPro" id="IPR012798">
    <property type="entry name" value="Cbl_synth_CobG-like"/>
</dbReference>
<dbReference type="InterPro" id="IPR006066">
    <property type="entry name" value="NO2/SO3_Rdtase_FeS/sirohaem_BS"/>
</dbReference>
<dbReference type="PROSITE" id="PS00365">
    <property type="entry name" value="NIR_SIR"/>
    <property type="match status" value="1"/>
</dbReference>
<dbReference type="EMBL" id="CP003811">
    <property type="protein sequence ID" value="AIQ90476.1"/>
    <property type="molecule type" value="Genomic_DNA"/>
</dbReference>
<evidence type="ECO:0000259" key="9">
    <source>
        <dbReference type="Pfam" id="PF03460"/>
    </source>
</evidence>
<dbReference type="InterPro" id="IPR006067">
    <property type="entry name" value="NO2/SO3_Rdtase_4Fe4S_dom"/>
</dbReference>
<dbReference type="GO" id="GO:0048307">
    <property type="term" value="F:ferredoxin-nitrite reductase activity"/>
    <property type="evidence" value="ECO:0007669"/>
    <property type="project" value="UniProtKB-EC"/>
</dbReference>
<evidence type="ECO:0000256" key="4">
    <source>
        <dbReference type="ARBA" id="ARBA00022723"/>
    </source>
</evidence>
<comment type="similarity">
    <text evidence="1">Belongs to the nitrite and sulfite reductase 4Fe-4S domain family.</text>
</comment>
<evidence type="ECO:0000256" key="7">
    <source>
        <dbReference type="ARBA" id="ARBA00023014"/>
    </source>
</evidence>
<dbReference type="EC" id="1.7.7.1" evidence="10"/>
<protein>
    <submittedName>
        <fullName evidence="10">Precorrin-3B synthase</fullName>
        <ecNumber evidence="10">1.7.7.1</ecNumber>
    </submittedName>
</protein>
<dbReference type="SUPFAM" id="SSF56014">
    <property type="entry name" value="Nitrite and sulphite reductase 4Fe-4S domain-like"/>
    <property type="match status" value="2"/>
</dbReference>
<dbReference type="STRING" id="693986.MOC_2721"/>
<gene>
    <name evidence="10" type="primary">cobG</name>
    <name evidence="10" type="ORF">MOC_2721</name>
</gene>
<feature type="domain" description="Nitrite/sulphite reductase 4Fe-4S" evidence="8">
    <location>
        <begin position="192"/>
        <end position="350"/>
    </location>
</feature>
<dbReference type="RefSeq" id="WP_043385007.1">
    <property type="nucleotide sequence ID" value="NZ_CP003811.1"/>
</dbReference>
<feature type="domain" description="Nitrite/Sulfite reductase ferredoxin-like" evidence="9">
    <location>
        <begin position="374"/>
        <end position="440"/>
    </location>
</feature>
<feature type="domain" description="Nitrite/Sulfite reductase ferredoxin-like" evidence="9">
    <location>
        <begin position="123"/>
        <end position="181"/>
    </location>
</feature>
<evidence type="ECO:0000256" key="3">
    <source>
        <dbReference type="ARBA" id="ARBA00022617"/>
    </source>
</evidence>
<keyword evidence="4" id="KW-0479">Metal-binding</keyword>
<evidence type="ECO:0000313" key="11">
    <source>
        <dbReference type="Proteomes" id="UP000029492"/>
    </source>
</evidence>
<sequence length="605" mass="64791">MSETTTQSAAGAFEAEQKRYLEGFASGIAAVRMTGGLAAGGAGAAAPPAEPTGPDAIHIKAQDKTVKAGGKLCDQEKWKRAENPFDGHNRLIQEAAAGKQPKPEDNFRWRYHGLFWVAPNQVSYMCRLRIPNGILHHWQFAGVADLADEHGGGYVHVTTRANLQVREIGPEHAQPFLDGLTDIGLTARGAGADNIRNVTGSSTAGIDAQELLDTRPLAKSWHNWILNDRSLYGLPRKFNVAFDGSGVMPTLEETNDIGFQAVEVLDGASVPPGIYMRLVLGGISGHRDLARDTGIVLKPEDCNTVADAIIRVFIENGDRTNRNKSRMKYVLDAWGFDKYLAAVEDKLGRKLDRVAPEHVAPRKATDRYAHVGVHAQKQPGLNWVGVVLPVGKMTSDQVRALAKIAAECGDGQIRLTVWQNFIFSGVPDAKVAEVEARVDALGLTTKAAGIRSGLVACTGAKGCKFAASDTKGHALIIADHVEKAVPNLDVPVNVHLTGCHHSCAQHYIGDIGLIGAKVVVSEEGDTVEGYDVVVGGGFAENPKIGTEIWKAVKAEDAPSRVEALLRAYLALRQGPEESFQAFTSRTGAEALRDAAEDQPALKAAA</sequence>
<evidence type="ECO:0000313" key="10">
    <source>
        <dbReference type="EMBL" id="AIQ90476.1"/>
    </source>
</evidence>
<dbReference type="SUPFAM" id="SSF55124">
    <property type="entry name" value="Nitrite/Sulfite reductase N-terminal domain-like"/>
    <property type="match status" value="2"/>
</dbReference>
<dbReference type="AlphaFoldDB" id="A0A089NRC2"/>
<dbReference type="GO" id="GO:0020037">
    <property type="term" value="F:heme binding"/>
    <property type="evidence" value="ECO:0007669"/>
    <property type="project" value="InterPro"/>
</dbReference>
<dbReference type="Proteomes" id="UP000029492">
    <property type="component" value="Chromosome"/>
</dbReference>
<evidence type="ECO:0000256" key="1">
    <source>
        <dbReference type="ARBA" id="ARBA00010429"/>
    </source>
</evidence>
<keyword evidence="5 10" id="KW-0560">Oxidoreductase</keyword>
<dbReference type="NCBIfam" id="TIGR02435">
    <property type="entry name" value="CobG"/>
    <property type="match status" value="1"/>
</dbReference>
<evidence type="ECO:0000256" key="5">
    <source>
        <dbReference type="ARBA" id="ARBA00023002"/>
    </source>
</evidence>
<name>A0A089NRC2_9HYPH</name>
<feature type="domain" description="Nitrite/sulphite reductase 4Fe-4S" evidence="8">
    <location>
        <begin position="454"/>
        <end position="596"/>
    </location>
</feature>
<keyword evidence="3" id="KW-0349">Heme</keyword>
<keyword evidence="7" id="KW-0411">Iron-sulfur</keyword>
<keyword evidence="2" id="KW-0004">4Fe-4S</keyword>
<dbReference type="Pfam" id="PF01077">
    <property type="entry name" value="NIR_SIR"/>
    <property type="match status" value="2"/>
</dbReference>
<dbReference type="Pfam" id="PF03460">
    <property type="entry name" value="NIR_SIR_ferr"/>
    <property type="match status" value="2"/>
</dbReference>
<dbReference type="Gene3D" id="3.90.480.10">
    <property type="entry name" value="Sulfite Reductase Hemoprotein,Domain 2"/>
    <property type="match status" value="1"/>
</dbReference>
<dbReference type="PRINTS" id="PR00397">
    <property type="entry name" value="SIROHAEM"/>
</dbReference>
<evidence type="ECO:0000256" key="2">
    <source>
        <dbReference type="ARBA" id="ARBA00022485"/>
    </source>
</evidence>
<dbReference type="GO" id="GO:0046872">
    <property type="term" value="F:metal ion binding"/>
    <property type="evidence" value="ECO:0007669"/>
    <property type="project" value="UniProtKB-KW"/>
</dbReference>
<keyword evidence="11" id="KW-1185">Reference proteome</keyword>
<dbReference type="InterPro" id="IPR051329">
    <property type="entry name" value="NIR_SIR_4Fe-4S"/>
</dbReference>